<dbReference type="EMBL" id="JAHMHQ010000006">
    <property type="protein sequence ID" value="KAK1638594.1"/>
    <property type="molecule type" value="Genomic_DNA"/>
</dbReference>
<accession>A0AAI9ZXE0</accession>
<evidence type="ECO:0000256" key="1">
    <source>
        <dbReference type="ARBA" id="ARBA00004123"/>
    </source>
</evidence>
<protein>
    <submittedName>
        <fullName evidence="3">Fungal-specific transcription factor domain-containing protein</fullName>
    </submittedName>
</protein>
<dbReference type="RefSeq" id="XP_060447201.1">
    <property type="nucleotide sequence ID" value="XM_060584021.1"/>
</dbReference>
<reference evidence="3" key="1">
    <citation type="submission" date="2021-06" db="EMBL/GenBank/DDBJ databases">
        <title>Comparative genomics, transcriptomics and evolutionary studies reveal genomic signatures of adaptation to plant cell wall in hemibiotrophic fungi.</title>
        <authorList>
            <consortium name="DOE Joint Genome Institute"/>
            <person name="Baroncelli R."/>
            <person name="Diaz J.F."/>
            <person name="Benocci T."/>
            <person name="Peng M."/>
            <person name="Battaglia E."/>
            <person name="Haridas S."/>
            <person name="Andreopoulos W."/>
            <person name="Labutti K."/>
            <person name="Pangilinan J."/>
            <person name="Floch G.L."/>
            <person name="Makela M.R."/>
            <person name="Henrissat B."/>
            <person name="Grigoriev I.V."/>
            <person name="Crouch J.A."/>
            <person name="De Vries R.P."/>
            <person name="Sukno S.A."/>
            <person name="Thon M.R."/>
        </authorList>
    </citation>
    <scope>NUCLEOTIDE SEQUENCE</scope>
    <source>
        <strain evidence="3">CBS 102054</strain>
    </source>
</reference>
<dbReference type="GO" id="GO:0045944">
    <property type="term" value="P:positive regulation of transcription by RNA polymerase II"/>
    <property type="evidence" value="ECO:0007669"/>
    <property type="project" value="TreeGrafter"/>
</dbReference>
<dbReference type="PANTHER" id="PTHR37534:SF49">
    <property type="entry name" value="LYSINE BIOSYNTHESIS REGULATORY PROTEIN LYS14"/>
    <property type="match status" value="1"/>
</dbReference>
<comment type="subcellular location">
    <subcellularLocation>
        <location evidence="1">Nucleus</location>
    </subcellularLocation>
</comment>
<evidence type="ECO:0000256" key="2">
    <source>
        <dbReference type="ARBA" id="ARBA00023242"/>
    </source>
</evidence>
<organism evidence="3 4">
    <name type="scientific">Colletotrichum phormii</name>
    <dbReference type="NCBI Taxonomy" id="359342"/>
    <lineage>
        <taxon>Eukaryota</taxon>
        <taxon>Fungi</taxon>
        <taxon>Dikarya</taxon>
        <taxon>Ascomycota</taxon>
        <taxon>Pezizomycotina</taxon>
        <taxon>Sordariomycetes</taxon>
        <taxon>Hypocreomycetidae</taxon>
        <taxon>Glomerellales</taxon>
        <taxon>Glomerellaceae</taxon>
        <taxon>Colletotrichum</taxon>
        <taxon>Colletotrichum acutatum species complex</taxon>
    </lineage>
</organism>
<gene>
    <name evidence="3" type="ORF">BDP81DRAFT_314708</name>
</gene>
<dbReference type="GO" id="GO:0000976">
    <property type="term" value="F:transcription cis-regulatory region binding"/>
    <property type="evidence" value="ECO:0007669"/>
    <property type="project" value="TreeGrafter"/>
</dbReference>
<sequence length="437" mass="49103">MPVYETSTQRARKIPADKISRYSPSLPRFNLSLVGLQDNEAHLWHYFDNFIAPRCVVSCVKNPYRQIVLRIAASSPHGPVLQAILAVSAQQMQALGHGESTVRIWDHRNRALELLRGHVLAYSMSEAEGKPNASMLAQEIMASTMMMCFFEILHDCSDAWKVHANFGKSFLMNELASNQTIPSDSKELFDFAAAYFTYHDALASTAGTNPGMQDSTSSLRHLLYSEESTLESLSGCSRRQVALLSEISDLAGQASCGTGGALQYHDDILERASSWQQKRDTIERNLHLLKEISVPSSSELSPKSAKEETPWLVPELKRLTCLLYFYARVDESNPSDPHMIRLTDKILELLPHTSLQTNTVLWPLFIVATLGVRSESDSDRKLILERLHLLQQTRQLGNVRKARQIIENVWKARDIDSCKGKQGWAVLEGRYDAMSLA</sequence>
<dbReference type="GO" id="GO:0005634">
    <property type="term" value="C:nucleus"/>
    <property type="evidence" value="ECO:0007669"/>
    <property type="project" value="UniProtKB-SubCell"/>
</dbReference>
<dbReference type="GeneID" id="85468883"/>
<dbReference type="Pfam" id="PF11951">
    <property type="entry name" value="Fungal_trans_2"/>
    <property type="match status" value="1"/>
</dbReference>
<name>A0AAI9ZXE0_9PEZI</name>
<dbReference type="PANTHER" id="PTHR37534">
    <property type="entry name" value="TRANSCRIPTIONAL ACTIVATOR PROTEIN UGA3"/>
    <property type="match status" value="1"/>
</dbReference>
<evidence type="ECO:0000313" key="3">
    <source>
        <dbReference type="EMBL" id="KAK1638594.1"/>
    </source>
</evidence>
<keyword evidence="4" id="KW-1185">Reference proteome</keyword>
<keyword evidence="2" id="KW-0539">Nucleus</keyword>
<dbReference type="GO" id="GO:0003700">
    <property type="term" value="F:DNA-binding transcription factor activity"/>
    <property type="evidence" value="ECO:0007669"/>
    <property type="project" value="TreeGrafter"/>
</dbReference>
<comment type="caution">
    <text evidence="3">The sequence shown here is derived from an EMBL/GenBank/DDBJ whole genome shotgun (WGS) entry which is preliminary data.</text>
</comment>
<proteinExistence type="predicted"/>
<dbReference type="Proteomes" id="UP001243989">
    <property type="component" value="Unassembled WGS sequence"/>
</dbReference>
<dbReference type="AlphaFoldDB" id="A0AAI9ZXE0"/>
<dbReference type="InterPro" id="IPR021858">
    <property type="entry name" value="Fun_TF"/>
</dbReference>
<evidence type="ECO:0000313" key="4">
    <source>
        <dbReference type="Proteomes" id="UP001243989"/>
    </source>
</evidence>